<gene>
    <name evidence="8" type="primary">rpL28e</name>
</gene>
<accession>Q4GXB9</accession>
<name>Q4GXB9_9COLE</name>
<evidence type="ECO:0000256" key="2">
    <source>
        <dbReference type="ARBA" id="ARBA00022980"/>
    </source>
</evidence>
<dbReference type="GO" id="GO:0006412">
    <property type="term" value="P:translation"/>
    <property type="evidence" value="ECO:0007669"/>
    <property type="project" value="InterPro"/>
</dbReference>
<dbReference type="InterPro" id="IPR002672">
    <property type="entry name" value="Ribosomal_eL28"/>
</dbReference>
<dbReference type="Gene3D" id="3.30.390.110">
    <property type="match status" value="1"/>
</dbReference>
<proteinExistence type="evidence at transcript level"/>
<comment type="similarity">
    <text evidence="1">Belongs to the eukaryotic ribosomal protein eL28 family.</text>
</comment>
<evidence type="ECO:0000256" key="4">
    <source>
        <dbReference type="ARBA" id="ARBA00035223"/>
    </source>
</evidence>
<evidence type="ECO:0000256" key="6">
    <source>
        <dbReference type="SAM" id="MobiDB-lite"/>
    </source>
</evidence>
<reference evidence="8" key="1">
    <citation type="submission" date="2005-07" db="EMBL/GenBank/DDBJ databases">
        <title>Ribosomal proteins of Coleoptera.</title>
        <authorList>
            <person name="Longhorn S.J."/>
            <person name="Vogler A.P."/>
        </authorList>
    </citation>
    <scope>NUCLEOTIDE SEQUENCE</scope>
</reference>
<keyword evidence="2 8" id="KW-0689">Ribosomal protein</keyword>
<dbReference type="AlphaFoldDB" id="Q4GXB9"/>
<organism evidence="8">
    <name type="scientific">Sphaerius sp. APV-2005</name>
    <dbReference type="NCBI Taxonomy" id="292460"/>
    <lineage>
        <taxon>Eukaryota</taxon>
        <taxon>Metazoa</taxon>
        <taxon>Ecdysozoa</taxon>
        <taxon>Arthropoda</taxon>
        <taxon>Hexapoda</taxon>
        <taxon>Insecta</taxon>
        <taxon>Pterygota</taxon>
        <taxon>Neoptera</taxon>
        <taxon>Endopterygota</taxon>
        <taxon>Coleoptera</taxon>
        <taxon>Myxophaga</taxon>
        <taxon>Sphaeriusidae</taxon>
        <taxon>Sphaerius</taxon>
    </lineage>
</organism>
<keyword evidence="3" id="KW-0687">Ribonucleoprotein</keyword>
<sequence length="138" mass="15986">MSSHLNWLIVRNNNAFLLKKRNINKPFSMEPNNLKNLSSYRYSGIVRKRVVGVEEPKDKNGFVLVTKKSKNLRQLKRSLTKRTMKSGLRRSLNKLKKTLKANGYRQDLLKAALQRATAIKRSQKPLPAKKQTKPKKTE</sequence>
<dbReference type="GO" id="GO:1990904">
    <property type="term" value="C:ribonucleoprotein complex"/>
    <property type="evidence" value="ECO:0007669"/>
    <property type="project" value="UniProtKB-KW"/>
</dbReference>
<dbReference type="GO" id="GO:0003735">
    <property type="term" value="F:structural constituent of ribosome"/>
    <property type="evidence" value="ECO:0007669"/>
    <property type="project" value="InterPro"/>
</dbReference>
<protein>
    <recommendedName>
        <fullName evidence="4">Large ribosomal subunit protein eL28</fullName>
    </recommendedName>
    <alternativeName>
        <fullName evidence="5">60S ribosomal protein L28</fullName>
    </alternativeName>
</protein>
<evidence type="ECO:0000256" key="1">
    <source>
        <dbReference type="ARBA" id="ARBA00007926"/>
    </source>
</evidence>
<feature type="region of interest" description="Disordered" evidence="6">
    <location>
        <begin position="116"/>
        <end position="138"/>
    </location>
</feature>
<dbReference type="GO" id="GO:0005840">
    <property type="term" value="C:ribosome"/>
    <property type="evidence" value="ECO:0007669"/>
    <property type="project" value="UniProtKB-KW"/>
</dbReference>
<dbReference type="PANTHER" id="PTHR10544">
    <property type="entry name" value="60S RIBOSOMAL PROTEIN L28"/>
    <property type="match status" value="1"/>
</dbReference>
<evidence type="ECO:0000256" key="5">
    <source>
        <dbReference type="ARBA" id="ARBA00035330"/>
    </source>
</evidence>
<dbReference type="FunFam" id="3.30.390.110:FF:000002">
    <property type="entry name" value="60S ribosomal protein L28"/>
    <property type="match status" value="1"/>
</dbReference>
<dbReference type="EMBL" id="AM049104">
    <property type="protein sequence ID" value="CAJ17404.1"/>
    <property type="molecule type" value="mRNA"/>
</dbReference>
<feature type="domain" description="Ribosomal eL28/Mak16" evidence="7">
    <location>
        <begin position="5"/>
        <end position="122"/>
    </location>
</feature>
<evidence type="ECO:0000259" key="7">
    <source>
        <dbReference type="Pfam" id="PF01778"/>
    </source>
</evidence>
<dbReference type="InterPro" id="IPR029004">
    <property type="entry name" value="Ribosomal_eL28/Mak16"/>
</dbReference>
<evidence type="ECO:0000313" key="8">
    <source>
        <dbReference type="EMBL" id="CAJ17404.1"/>
    </source>
</evidence>
<evidence type="ECO:0000256" key="3">
    <source>
        <dbReference type="ARBA" id="ARBA00023274"/>
    </source>
</evidence>
<dbReference type="Pfam" id="PF01778">
    <property type="entry name" value="Ribosomal_L28e"/>
    <property type="match status" value="1"/>
</dbReference>